<dbReference type="NCBIfam" id="NF005829">
    <property type="entry name" value="PRK07726.1"/>
    <property type="match status" value="1"/>
</dbReference>
<dbReference type="PRINTS" id="PR00417">
    <property type="entry name" value="PRTPISMRASEI"/>
</dbReference>
<dbReference type="GO" id="GO:0003917">
    <property type="term" value="F:DNA topoisomerase type I (single strand cut, ATP-independent) activity"/>
    <property type="evidence" value="ECO:0007669"/>
    <property type="project" value="UniProtKB-EC"/>
</dbReference>
<comment type="caution">
    <text evidence="15">The sequence shown here is derived from an EMBL/GenBank/DDBJ whole genome shotgun (WGS) entry which is preliminary data.</text>
</comment>
<dbReference type="Gene3D" id="1.10.460.10">
    <property type="entry name" value="Topoisomerase I, domain 2"/>
    <property type="match status" value="1"/>
</dbReference>
<evidence type="ECO:0000256" key="10">
    <source>
        <dbReference type="ARBA" id="ARBA00031985"/>
    </source>
</evidence>
<evidence type="ECO:0000256" key="6">
    <source>
        <dbReference type="ARBA" id="ARBA00023029"/>
    </source>
</evidence>
<dbReference type="Pfam" id="PF13342">
    <property type="entry name" value="Toprim_Crpt"/>
    <property type="match status" value="1"/>
</dbReference>
<evidence type="ECO:0000256" key="1">
    <source>
        <dbReference type="ARBA" id="ARBA00000213"/>
    </source>
</evidence>
<dbReference type="EMBL" id="AAUV01000057">
    <property type="protein sequence ID" value="EAV39113.1"/>
    <property type="molecule type" value="Genomic_DNA"/>
</dbReference>
<dbReference type="SMART" id="SM00437">
    <property type="entry name" value="TOP1Ac"/>
    <property type="match status" value="1"/>
</dbReference>
<dbReference type="SMART" id="SM00436">
    <property type="entry name" value="TOP1Bc"/>
    <property type="match status" value="1"/>
</dbReference>
<dbReference type="PROSITE" id="PS50880">
    <property type="entry name" value="TOPRIM"/>
    <property type="match status" value="1"/>
</dbReference>
<dbReference type="NCBIfam" id="TIGR01056">
    <property type="entry name" value="topB"/>
    <property type="match status" value="1"/>
</dbReference>
<dbReference type="InterPro" id="IPR003602">
    <property type="entry name" value="Topo_IA_DNA-bd_dom"/>
</dbReference>
<dbReference type="GO" id="GO:0006265">
    <property type="term" value="P:DNA topological change"/>
    <property type="evidence" value="ECO:0007669"/>
    <property type="project" value="InterPro"/>
</dbReference>
<evidence type="ECO:0000256" key="8">
    <source>
        <dbReference type="ARBA" id="ARBA00023235"/>
    </source>
</evidence>
<evidence type="ECO:0000256" key="2">
    <source>
        <dbReference type="ARBA" id="ARBA00009446"/>
    </source>
</evidence>
<dbReference type="GO" id="GO:0046872">
    <property type="term" value="F:metal ion binding"/>
    <property type="evidence" value="ECO:0007669"/>
    <property type="project" value="UniProtKB-KW"/>
</dbReference>
<dbReference type="InterPro" id="IPR006171">
    <property type="entry name" value="TOPRIM_dom"/>
</dbReference>
<evidence type="ECO:0000313" key="16">
    <source>
        <dbReference type="Proteomes" id="UP000003346"/>
    </source>
</evidence>
<keyword evidence="4" id="KW-0479">Metal-binding</keyword>
<dbReference type="CDD" id="cd03362">
    <property type="entry name" value="TOPRIM_TopoIA_TopoIII"/>
    <property type="match status" value="1"/>
</dbReference>
<dbReference type="PANTHER" id="PTHR11390:SF21">
    <property type="entry name" value="DNA TOPOISOMERASE 3-ALPHA"/>
    <property type="match status" value="1"/>
</dbReference>
<dbReference type="InterPro" id="IPR013824">
    <property type="entry name" value="Topo_IA_cen_sub1"/>
</dbReference>
<evidence type="ECO:0000256" key="3">
    <source>
        <dbReference type="ARBA" id="ARBA00012891"/>
    </source>
</evidence>
<dbReference type="HOGENOM" id="CLU_002929_5_2_9"/>
<feature type="domain" description="Toprim" evidence="13">
    <location>
        <begin position="9"/>
        <end position="150"/>
    </location>
</feature>
<dbReference type="GO" id="GO:0003677">
    <property type="term" value="F:DNA binding"/>
    <property type="evidence" value="ECO:0007669"/>
    <property type="project" value="UniProtKB-KW"/>
</dbReference>
<dbReference type="InterPro" id="IPR003601">
    <property type="entry name" value="Topo_IA_2"/>
</dbReference>
<keyword evidence="5" id="KW-0460">Magnesium</keyword>
<dbReference type="AlphaFoldDB" id="A0NKA9"/>
<dbReference type="InterPro" id="IPR034144">
    <property type="entry name" value="TOPRIM_TopoIII"/>
</dbReference>
<dbReference type="SMART" id="SM00493">
    <property type="entry name" value="TOPRIM"/>
    <property type="match status" value="1"/>
</dbReference>
<dbReference type="Proteomes" id="UP000003346">
    <property type="component" value="Unassembled WGS sequence"/>
</dbReference>
<dbReference type="InterPro" id="IPR013825">
    <property type="entry name" value="Topo_IA_cen_sub2"/>
</dbReference>
<dbReference type="Gene3D" id="3.40.50.140">
    <property type="match status" value="1"/>
</dbReference>
<gene>
    <name evidence="15" type="ORF">OENOO_62062</name>
</gene>
<evidence type="ECO:0000256" key="5">
    <source>
        <dbReference type="ARBA" id="ARBA00022842"/>
    </source>
</evidence>
<evidence type="ECO:0000256" key="7">
    <source>
        <dbReference type="ARBA" id="ARBA00023125"/>
    </source>
</evidence>
<dbReference type="GO" id="GO:0006310">
    <property type="term" value="P:DNA recombination"/>
    <property type="evidence" value="ECO:0007669"/>
    <property type="project" value="TreeGrafter"/>
</dbReference>
<evidence type="ECO:0000256" key="12">
    <source>
        <dbReference type="ARBA" id="ARBA00032877"/>
    </source>
</evidence>
<sequence length="729" mass="82877">MERWEKRMTTVILAEKPSQARSYVEALKNSTKKEGYFSVSDPVLANETFITYGFGHLVELATPEKYDQKYKRWSLSNLPIFPDKYKFIVPRDKKTQFKIVKDLLMKADTIIIATDSDREGENIAWSIMNQAKINLKSKTIKRLWINSLEKDAILNGFKNLKDAWNYYPAYQEAQTRQISDWLVGMNGSPLYTLLLRQSGVRGVYSIGRVQTPTLYMVYQRDQEIKNFKPEPYFEISAEIEANRQKFVAKLDPYQRFKDEESLTIYMEAKGLRTGFQEALTKDVLQETKRTASPRLFSLSSLQSAINKRYHASASDVLKAVQALYEAKLLTYPRTDCNYITDQEFSYLLSNLTGYLSLVSSQVSLNNTEANKRYVNSKKVQEHHAIIMTKTIPNKAKLAALPKLQQQVYDLVLRTTLAMFADPYEYEQTTIITEVGKANFKATGNVPIKQGWKLLFADDKDKNDETVVTLPAVAKGQKVQADLKTPQKETTPPVPFTEGTLITAMKTAGRTLDDEEAQSILKDVEGIGTEATRANVLEVLKKRGYLLSKKNQLHVSEQGITLCTAVELEPLLTSPEMTAKWELALKEISQKKRSQESFLTQIKKFVSKLVDEVPTQMKQSEGLSKQVKNQKIVEIQDRQQEAIGRCPLCKEGMIVDKGKFYGCTNYKAAVPCRFTLPKKWSEKTIGKTAIKALITKGESNRLKGFKSKKSGKKFDAKLKLEGSKLSFDFS</sequence>
<evidence type="ECO:0000256" key="11">
    <source>
        <dbReference type="ARBA" id="ARBA00032235"/>
    </source>
</evidence>
<accession>A0NKA9</accession>
<evidence type="ECO:0000256" key="9">
    <source>
        <dbReference type="ARBA" id="ARBA00030003"/>
    </source>
</evidence>
<dbReference type="InterPro" id="IPR025589">
    <property type="entry name" value="Toprim_C_rpt"/>
</dbReference>
<feature type="domain" description="Topo IA-type catalytic" evidence="14">
    <location>
        <begin position="166"/>
        <end position="609"/>
    </location>
</feature>
<dbReference type="GO" id="GO:0006281">
    <property type="term" value="P:DNA repair"/>
    <property type="evidence" value="ECO:0007669"/>
    <property type="project" value="TreeGrafter"/>
</dbReference>
<dbReference type="InterPro" id="IPR000380">
    <property type="entry name" value="Topo_IA"/>
</dbReference>
<dbReference type="Gene3D" id="1.10.290.10">
    <property type="entry name" value="Topoisomerase I, domain 4"/>
    <property type="match status" value="1"/>
</dbReference>
<dbReference type="Pfam" id="PF01131">
    <property type="entry name" value="Topoisom_bac"/>
    <property type="match status" value="1"/>
</dbReference>
<comment type="catalytic activity">
    <reaction evidence="1">
        <text>ATP-independent breakage of single-stranded DNA, followed by passage and rejoining.</text>
        <dbReference type="EC" id="5.6.2.1"/>
    </reaction>
</comment>
<dbReference type="InterPro" id="IPR013826">
    <property type="entry name" value="Topo_IA_cen_sub3"/>
</dbReference>
<dbReference type="PROSITE" id="PS00396">
    <property type="entry name" value="TOPO_IA_1"/>
    <property type="match status" value="1"/>
</dbReference>
<dbReference type="Gene3D" id="2.70.20.10">
    <property type="entry name" value="Topoisomerase I, domain 3"/>
    <property type="match status" value="1"/>
</dbReference>
<evidence type="ECO:0000256" key="4">
    <source>
        <dbReference type="ARBA" id="ARBA00022723"/>
    </source>
</evidence>
<dbReference type="InterPro" id="IPR013497">
    <property type="entry name" value="Topo_IA_cen"/>
</dbReference>
<proteinExistence type="inferred from homology"/>
<dbReference type="EC" id="5.6.2.1" evidence="3"/>
<keyword evidence="7" id="KW-0238">DNA-binding</keyword>
<organism evidence="15 16">
    <name type="scientific">Oenococcus oeni ATCC BAA-1163</name>
    <dbReference type="NCBI Taxonomy" id="379360"/>
    <lineage>
        <taxon>Bacteria</taxon>
        <taxon>Bacillati</taxon>
        <taxon>Bacillota</taxon>
        <taxon>Bacilli</taxon>
        <taxon>Lactobacillales</taxon>
        <taxon>Lactobacillaceae</taxon>
        <taxon>Oenococcus</taxon>
    </lineage>
</organism>
<dbReference type="PROSITE" id="PS52039">
    <property type="entry name" value="TOPO_IA_2"/>
    <property type="match status" value="1"/>
</dbReference>
<dbReference type="SUPFAM" id="SSF56712">
    <property type="entry name" value="Prokaryotic type I DNA topoisomerase"/>
    <property type="match status" value="1"/>
</dbReference>
<dbReference type="PANTHER" id="PTHR11390">
    <property type="entry name" value="PROKARYOTIC DNA TOPOISOMERASE"/>
    <property type="match status" value="1"/>
</dbReference>
<dbReference type="GO" id="GO:0043597">
    <property type="term" value="C:cytoplasmic replication fork"/>
    <property type="evidence" value="ECO:0007669"/>
    <property type="project" value="TreeGrafter"/>
</dbReference>
<evidence type="ECO:0000259" key="14">
    <source>
        <dbReference type="PROSITE" id="PS52039"/>
    </source>
</evidence>
<reference evidence="15 16" key="1">
    <citation type="submission" date="2006-11" db="EMBL/GenBank/DDBJ databases">
        <authorList>
            <consortium name="Laboratoire de Microbiologie (Universite Bourgogne)"/>
            <consortium name="GENOME Express"/>
            <consortium name="UMR Oenologie Ampelologie (Universite Bordeaux 2)"/>
            <person name="Guzzo J."/>
        </authorList>
    </citation>
    <scope>NUCLEOTIDE SEQUENCE [LARGE SCALE GENOMIC DNA]</scope>
    <source>
        <strain evidence="15 16">ATCC BAA-1163</strain>
    </source>
</reference>
<keyword evidence="6" id="KW-0799">Topoisomerase</keyword>
<name>A0NKA9_OENOE</name>
<dbReference type="InterPro" id="IPR005738">
    <property type="entry name" value="TopoIII"/>
</dbReference>
<evidence type="ECO:0000259" key="13">
    <source>
        <dbReference type="PROSITE" id="PS50880"/>
    </source>
</evidence>
<evidence type="ECO:0000313" key="15">
    <source>
        <dbReference type="EMBL" id="EAV39113.1"/>
    </source>
</evidence>
<keyword evidence="8 15" id="KW-0413">Isomerase</keyword>
<dbReference type="CDD" id="cd00186">
    <property type="entry name" value="TOP1Ac"/>
    <property type="match status" value="1"/>
</dbReference>
<comment type="similarity">
    <text evidence="2">Belongs to the type IA topoisomerase family.</text>
</comment>
<dbReference type="InterPro" id="IPR023406">
    <property type="entry name" value="Topo_IA_AS"/>
</dbReference>
<dbReference type="InterPro" id="IPR023405">
    <property type="entry name" value="Topo_IA_core_domain"/>
</dbReference>
<dbReference type="Pfam" id="PF01751">
    <property type="entry name" value="Toprim"/>
    <property type="match status" value="1"/>
</dbReference>
<protein>
    <recommendedName>
        <fullName evidence="3">DNA topoisomerase</fullName>
        <ecNumber evidence="3">5.6.2.1</ecNumber>
    </recommendedName>
    <alternativeName>
        <fullName evidence="12">Omega-protein</fullName>
    </alternativeName>
    <alternativeName>
        <fullName evidence="11">Relaxing enzyme</fullName>
    </alternativeName>
    <alternativeName>
        <fullName evidence="9">Swivelase</fullName>
    </alternativeName>
    <alternativeName>
        <fullName evidence="10">Untwisting enzyme</fullName>
    </alternativeName>
</protein>